<name>W1IA80_9VIRI</name>
<dbReference type="InterPro" id="IPR051015">
    <property type="entry name" value="EvgA-like"/>
</dbReference>
<keyword evidence="1 3" id="KW-0597">Phosphoprotein</keyword>
<reference evidence="6" key="1">
    <citation type="submission" date="2013-11" db="EMBL/GenBank/DDBJ databases">
        <title>The gill chamber epibiosis of deep-sea shrimp Rimicaris exoculata: an in-depth metagenomic investigation and discovery of Zetaproteobacteria.</title>
        <authorList>
            <person name="Jan C."/>
            <person name="Petersen J.M."/>
            <person name="Werner J."/>
            <person name="Teeling H."/>
            <person name="Huang S."/>
            <person name="Glockner F.O."/>
            <person name="Golyshina O.V."/>
            <person name="Dubilier N."/>
            <person name="Golyshin P.N."/>
            <person name="Jebbar M."/>
            <person name="Cambon-Bonavita M.-A."/>
        </authorList>
    </citation>
    <scope>NUCLEOTIDE SEQUENCE</scope>
</reference>
<feature type="non-terminal residue" evidence="6">
    <location>
        <position position="1"/>
    </location>
</feature>
<dbReference type="InterPro" id="IPR001789">
    <property type="entry name" value="Sig_transdc_resp-reg_receiver"/>
</dbReference>
<dbReference type="PROSITE" id="PS50043">
    <property type="entry name" value="HTH_LUXR_2"/>
    <property type="match status" value="1"/>
</dbReference>
<sequence>MINLVAADDHQLFLEGLKSLFQLIPDFNLISVCGNGDALLSLIAQYKPDIALIDISMPGASTETIVTTVETDYPNTRLLALTMHLEPALAEKLFELGLCGYVLKEEAFEELSTAIHALQAGEQYISPALVCAIHEYHNTSNNKKDLLTQREIDVANQLAKGFSNKEIARSLSITERTVRFHISNCCVKT</sequence>
<organism evidence="6">
    <name type="scientific">uncultured Streptophyta</name>
    <dbReference type="NCBI Taxonomy" id="260559"/>
    <lineage>
        <taxon>Eukaryota</taxon>
        <taxon>Viridiplantae</taxon>
        <taxon>Streptophyta</taxon>
        <taxon>environmental samples</taxon>
    </lineage>
</organism>
<dbReference type="PANTHER" id="PTHR45566:SF2">
    <property type="entry name" value="NARL SUBFAMILY"/>
    <property type="match status" value="1"/>
</dbReference>
<feature type="non-terminal residue" evidence="6">
    <location>
        <position position="189"/>
    </location>
</feature>
<evidence type="ECO:0000256" key="2">
    <source>
        <dbReference type="ARBA" id="ARBA00023125"/>
    </source>
</evidence>
<evidence type="ECO:0000256" key="3">
    <source>
        <dbReference type="PROSITE-ProRule" id="PRU00169"/>
    </source>
</evidence>
<dbReference type="InterPro" id="IPR058245">
    <property type="entry name" value="NreC/VraR/RcsB-like_REC"/>
</dbReference>
<accession>W1IA80</accession>
<dbReference type="Pfam" id="PF00072">
    <property type="entry name" value="Response_reg"/>
    <property type="match status" value="1"/>
</dbReference>
<dbReference type="GO" id="GO:0000160">
    <property type="term" value="P:phosphorelay signal transduction system"/>
    <property type="evidence" value="ECO:0007669"/>
    <property type="project" value="InterPro"/>
</dbReference>
<dbReference type="Pfam" id="PF00196">
    <property type="entry name" value="GerE"/>
    <property type="match status" value="1"/>
</dbReference>
<feature type="domain" description="HTH luxR-type" evidence="4">
    <location>
        <begin position="140"/>
        <end position="189"/>
    </location>
</feature>
<dbReference type="EMBL" id="HG799336">
    <property type="protein sequence ID" value="CDL72943.1"/>
    <property type="molecule type" value="Genomic_DNA"/>
</dbReference>
<dbReference type="SUPFAM" id="SSF52172">
    <property type="entry name" value="CheY-like"/>
    <property type="match status" value="1"/>
</dbReference>
<dbReference type="PRINTS" id="PR00038">
    <property type="entry name" value="HTHLUXR"/>
</dbReference>
<dbReference type="CDD" id="cd06170">
    <property type="entry name" value="LuxR_C_like"/>
    <property type="match status" value="1"/>
</dbReference>
<dbReference type="CDD" id="cd17535">
    <property type="entry name" value="REC_NarL-like"/>
    <property type="match status" value="1"/>
</dbReference>
<dbReference type="InterPro" id="IPR016032">
    <property type="entry name" value="Sig_transdc_resp-reg_C-effctor"/>
</dbReference>
<dbReference type="PANTHER" id="PTHR45566">
    <property type="entry name" value="HTH-TYPE TRANSCRIPTIONAL REGULATOR YHJB-RELATED"/>
    <property type="match status" value="1"/>
</dbReference>
<protein>
    <submittedName>
        <fullName evidence="6">Two-component transcriptional regulator, LuxR family</fullName>
    </submittedName>
</protein>
<dbReference type="InterPro" id="IPR011006">
    <property type="entry name" value="CheY-like_superfamily"/>
</dbReference>
<keyword evidence="2" id="KW-0238">DNA-binding</keyword>
<dbReference type="GO" id="GO:0006355">
    <property type="term" value="P:regulation of DNA-templated transcription"/>
    <property type="evidence" value="ECO:0007669"/>
    <property type="project" value="InterPro"/>
</dbReference>
<evidence type="ECO:0000259" key="5">
    <source>
        <dbReference type="PROSITE" id="PS50110"/>
    </source>
</evidence>
<evidence type="ECO:0000256" key="1">
    <source>
        <dbReference type="ARBA" id="ARBA00022553"/>
    </source>
</evidence>
<dbReference type="Gene3D" id="3.40.50.2300">
    <property type="match status" value="1"/>
</dbReference>
<proteinExistence type="predicted"/>
<dbReference type="PROSITE" id="PS50110">
    <property type="entry name" value="RESPONSE_REGULATORY"/>
    <property type="match status" value="1"/>
</dbReference>
<feature type="domain" description="Response regulatory" evidence="5">
    <location>
        <begin position="3"/>
        <end position="119"/>
    </location>
</feature>
<dbReference type="SUPFAM" id="SSF46894">
    <property type="entry name" value="C-terminal effector domain of the bipartite response regulators"/>
    <property type="match status" value="1"/>
</dbReference>
<dbReference type="GO" id="GO:0003677">
    <property type="term" value="F:DNA binding"/>
    <property type="evidence" value="ECO:0007669"/>
    <property type="project" value="UniProtKB-KW"/>
</dbReference>
<dbReference type="InterPro" id="IPR000792">
    <property type="entry name" value="Tscrpt_reg_LuxR_C"/>
</dbReference>
<feature type="modified residue" description="4-aspartylphosphate" evidence="3">
    <location>
        <position position="54"/>
    </location>
</feature>
<dbReference type="AlphaFoldDB" id="W1IA80"/>
<dbReference type="SMART" id="SM00421">
    <property type="entry name" value="HTH_LUXR"/>
    <property type="match status" value="1"/>
</dbReference>
<evidence type="ECO:0000313" key="6">
    <source>
        <dbReference type="EMBL" id="CDL72943.1"/>
    </source>
</evidence>
<dbReference type="SMART" id="SM00448">
    <property type="entry name" value="REC"/>
    <property type="match status" value="1"/>
</dbReference>
<evidence type="ECO:0000259" key="4">
    <source>
        <dbReference type="PROSITE" id="PS50043"/>
    </source>
</evidence>
<gene>
    <name evidence="6" type="primary">luxR</name>
</gene>